<comment type="caution">
    <text evidence="7">The sequence shown here is derived from an EMBL/GenBank/DDBJ whole genome shotgun (WGS) entry which is preliminary data.</text>
</comment>
<sequence>MALVNFSSSTTSTTTPMALCEDVEDHCRSSARRFMYNSIATEWARERAEDVQRNLDPKHPSFVKLSQVSGAFMLNPPRFCNEYLSKEDVIFILVNENEDPFTVRFSGRKFSVGWKAFSNDNNLVERDGLVFELVKPDKFQTYIIRTYGSSGVDGGLGLKNSGACKRPNISIIYALDIRSLTYVDPSTL</sequence>
<dbReference type="SMART" id="SM01019">
    <property type="entry name" value="B3"/>
    <property type="match status" value="1"/>
</dbReference>
<evidence type="ECO:0000313" key="7">
    <source>
        <dbReference type="EMBL" id="KAF6140281.1"/>
    </source>
</evidence>
<dbReference type="AlphaFoldDB" id="A0A7J7LC86"/>
<keyword evidence="5" id="KW-0539">Nucleus</keyword>
<evidence type="ECO:0000256" key="5">
    <source>
        <dbReference type="ARBA" id="ARBA00023242"/>
    </source>
</evidence>
<dbReference type="InterPro" id="IPR015300">
    <property type="entry name" value="DNA-bd_pseudobarrel_sf"/>
</dbReference>
<keyword evidence="2" id="KW-0805">Transcription regulation</keyword>
<dbReference type="GO" id="GO:0005634">
    <property type="term" value="C:nucleus"/>
    <property type="evidence" value="ECO:0007669"/>
    <property type="project" value="UniProtKB-SubCell"/>
</dbReference>
<reference evidence="7 8" key="1">
    <citation type="journal article" date="2020" name="IScience">
        <title>Genome Sequencing of the Endangered Kingdonia uniflora (Circaeasteraceae, Ranunculales) Reveals Potential Mechanisms of Evolutionary Specialization.</title>
        <authorList>
            <person name="Sun Y."/>
            <person name="Deng T."/>
            <person name="Zhang A."/>
            <person name="Moore M.J."/>
            <person name="Landis J.B."/>
            <person name="Lin N."/>
            <person name="Zhang H."/>
            <person name="Zhang X."/>
            <person name="Huang J."/>
            <person name="Zhang X."/>
            <person name="Sun H."/>
            <person name="Wang H."/>
        </authorList>
    </citation>
    <scope>NUCLEOTIDE SEQUENCE [LARGE SCALE GENOMIC DNA]</scope>
    <source>
        <strain evidence="7">TB1705</strain>
        <tissue evidence="7">Leaf</tissue>
    </source>
</reference>
<keyword evidence="8" id="KW-1185">Reference proteome</keyword>
<evidence type="ECO:0000259" key="6">
    <source>
        <dbReference type="SMART" id="SM01019"/>
    </source>
</evidence>
<keyword evidence="3" id="KW-0238">DNA-binding</keyword>
<dbReference type="GO" id="GO:0003677">
    <property type="term" value="F:DNA binding"/>
    <property type="evidence" value="ECO:0007669"/>
    <property type="project" value="UniProtKB-KW"/>
</dbReference>
<proteinExistence type="predicted"/>
<organism evidence="7 8">
    <name type="scientific">Kingdonia uniflora</name>
    <dbReference type="NCBI Taxonomy" id="39325"/>
    <lineage>
        <taxon>Eukaryota</taxon>
        <taxon>Viridiplantae</taxon>
        <taxon>Streptophyta</taxon>
        <taxon>Embryophyta</taxon>
        <taxon>Tracheophyta</taxon>
        <taxon>Spermatophyta</taxon>
        <taxon>Magnoliopsida</taxon>
        <taxon>Ranunculales</taxon>
        <taxon>Circaeasteraceae</taxon>
        <taxon>Kingdonia</taxon>
    </lineage>
</organism>
<evidence type="ECO:0000256" key="1">
    <source>
        <dbReference type="ARBA" id="ARBA00004123"/>
    </source>
</evidence>
<dbReference type="InterPro" id="IPR044837">
    <property type="entry name" value="REM16-like"/>
</dbReference>
<dbReference type="EMBL" id="JACGCM010002394">
    <property type="protein sequence ID" value="KAF6140281.1"/>
    <property type="molecule type" value="Genomic_DNA"/>
</dbReference>
<gene>
    <name evidence="7" type="ORF">GIB67_000329</name>
</gene>
<dbReference type="InterPro" id="IPR003340">
    <property type="entry name" value="B3_DNA-bd"/>
</dbReference>
<keyword evidence="4" id="KW-0804">Transcription</keyword>
<dbReference type="CDD" id="cd10017">
    <property type="entry name" value="B3_DNA"/>
    <property type="match status" value="1"/>
</dbReference>
<name>A0A7J7LC86_9MAGN</name>
<dbReference type="Gene3D" id="2.40.330.10">
    <property type="entry name" value="DNA-binding pseudobarrel domain"/>
    <property type="match status" value="1"/>
</dbReference>
<comment type="subcellular location">
    <subcellularLocation>
        <location evidence="1">Nucleus</location>
    </subcellularLocation>
</comment>
<evidence type="ECO:0000256" key="2">
    <source>
        <dbReference type="ARBA" id="ARBA00023015"/>
    </source>
</evidence>
<dbReference type="PANTHER" id="PTHR31391">
    <property type="entry name" value="B3 DOMAIN-CONTAINING PROTEIN OS11G0197600-RELATED"/>
    <property type="match status" value="1"/>
</dbReference>
<evidence type="ECO:0000256" key="3">
    <source>
        <dbReference type="ARBA" id="ARBA00023125"/>
    </source>
</evidence>
<evidence type="ECO:0000313" key="8">
    <source>
        <dbReference type="Proteomes" id="UP000541444"/>
    </source>
</evidence>
<accession>A0A7J7LC86</accession>
<protein>
    <recommendedName>
        <fullName evidence="6">TF-B3 domain-containing protein</fullName>
    </recommendedName>
</protein>
<dbReference type="SUPFAM" id="SSF101936">
    <property type="entry name" value="DNA-binding pseudobarrel domain"/>
    <property type="match status" value="1"/>
</dbReference>
<feature type="domain" description="TF-B3" evidence="6">
    <location>
        <begin position="62"/>
        <end position="150"/>
    </location>
</feature>
<dbReference type="Pfam" id="PF02362">
    <property type="entry name" value="B3"/>
    <property type="match status" value="1"/>
</dbReference>
<dbReference type="PANTHER" id="PTHR31391:SF4">
    <property type="entry name" value="B3 DOMAIN-CONTAINING PROTEIN OS03G0184500"/>
    <property type="match status" value="1"/>
</dbReference>
<dbReference type="Proteomes" id="UP000541444">
    <property type="component" value="Unassembled WGS sequence"/>
</dbReference>
<evidence type="ECO:0000256" key="4">
    <source>
        <dbReference type="ARBA" id="ARBA00023163"/>
    </source>
</evidence>